<dbReference type="AlphaFoldDB" id="A0A6G4W982"/>
<comment type="subcellular location">
    <subcellularLocation>
        <location evidence="1">Cell membrane</location>
        <topology evidence="1">Multi-pass membrane protein</topology>
    </subcellularLocation>
</comment>
<dbReference type="Proteomes" id="UP001642900">
    <property type="component" value="Unassembled WGS sequence"/>
</dbReference>
<feature type="domain" description="YetF C-terminal" evidence="8">
    <location>
        <begin position="82"/>
        <end position="147"/>
    </location>
</feature>
<keyword evidence="4 7" id="KW-0812">Transmembrane</keyword>
<keyword evidence="6 7" id="KW-0472">Membrane</keyword>
<evidence type="ECO:0000256" key="4">
    <source>
        <dbReference type="ARBA" id="ARBA00022692"/>
    </source>
</evidence>
<dbReference type="RefSeq" id="WP_165025800.1">
    <property type="nucleotide sequence ID" value="NZ_JAAKZF010000007.1"/>
</dbReference>
<dbReference type="InterPro" id="IPR007353">
    <property type="entry name" value="DUF421"/>
</dbReference>
<dbReference type="EMBL" id="JAAKZF010000007">
    <property type="protein sequence ID" value="NGO51124.1"/>
    <property type="molecule type" value="Genomic_DNA"/>
</dbReference>
<feature type="transmembrane region" description="Helical" evidence="7">
    <location>
        <begin position="6"/>
        <end position="22"/>
    </location>
</feature>
<keyword evidence="3" id="KW-1003">Cell membrane</keyword>
<dbReference type="Pfam" id="PF04239">
    <property type="entry name" value="DUF421"/>
    <property type="match status" value="1"/>
</dbReference>
<dbReference type="GO" id="GO:0005886">
    <property type="term" value="C:plasma membrane"/>
    <property type="evidence" value="ECO:0007669"/>
    <property type="project" value="UniProtKB-SubCell"/>
</dbReference>
<accession>A0A6G4W982</accession>
<evidence type="ECO:0000256" key="6">
    <source>
        <dbReference type="ARBA" id="ARBA00023136"/>
    </source>
</evidence>
<comment type="caution">
    <text evidence="10">The sequence shown here is derived from an EMBL/GenBank/DDBJ whole genome shotgun (WGS) entry which is preliminary data.</text>
</comment>
<organism evidence="10 11">
    <name type="scientific">Allomesorhizobium camelthorni</name>
    <dbReference type="NCBI Taxonomy" id="475069"/>
    <lineage>
        <taxon>Bacteria</taxon>
        <taxon>Pseudomonadati</taxon>
        <taxon>Pseudomonadota</taxon>
        <taxon>Alphaproteobacteria</taxon>
        <taxon>Hyphomicrobiales</taxon>
        <taxon>Phyllobacteriaceae</taxon>
        <taxon>Allomesorhizobium</taxon>
    </lineage>
</organism>
<dbReference type="PANTHER" id="PTHR34582">
    <property type="entry name" value="UPF0702 TRANSMEMBRANE PROTEIN YCAP"/>
    <property type="match status" value="1"/>
</dbReference>
<evidence type="ECO:0000259" key="9">
    <source>
        <dbReference type="Pfam" id="PF20730"/>
    </source>
</evidence>
<protein>
    <submittedName>
        <fullName evidence="10">DUF421 domain-containing protein</fullName>
    </submittedName>
</protein>
<dbReference type="PANTHER" id="PTHR34582:SF6">
    <property type="entry name" value="UPF0702 TRANSMEMBRANE PROTEIN YCAP"/>
    <property type="match status" value="1"/>
</dbReference>
<evidence type="ECO:0000256" key="2">
    <source>
        <dbReference type="ARBA" id="ARBA00006448"/>
    </source>
</evidence>
<evidence type="ECO:0000256" key="1">
    <source>
        <dbReference type="ARBA" id="ARBA00004651"/>
    </source>
</evidence>
<evidence type="ECO:0000313" key="10">
    <source>
        <dbReference type="EMBL" id="NGO51124.1"/>
    </source>
</evidence>
<feature type="domain" description="YetF-like N-terminal transmembrane" evidence="9">
    <location>
        <begin position="11"/>
        <end position="66"/>
    </location>
</feature>
<proteinExistence type="inferred from homology"/>
<keyword evidence="11" id="KW-1185">Reference proteome</keyword>
<dbReference type="Gene3D" id="3.30.240.20">
    <property type="entry name" value="bsu07140 like domains"/>
    <property type="match status" value="1"/>
</dbReference>
<dbReference type="InterPro" id="IPR023090">
    <property type="entry name" value="UPF0702_alpha/beta_dom_sf"/>
</dbReference>
<keyword evidence="5 7" id="KW-1133">Transmembrane helix</keyword>
<evidence type="ECO:0000256" key="3">
    <source>
        <dbReference type="ARBA" id="ARBA00022475"/>
    </source>
</evidence>
<reference evidence="10 11" key="1">
    <citation type="submission" date="2020-02" db="EMBL/GenBank/DDBJ databases">
        <title>Genome sequence of strain CCNWXJ40-4.</title>
        <authorList>
            <person name="Gao J."/>
            <person name="Sun J."/>
        </authorList>
    </citation>
    <scope>NUCLEOTIDE SEQUENCE [LARGE SCALE GENOMIC DNA]</scope>
    <source>
        <strain evidence="10 11">CCNWXJ 40-4</strain>
    </source>
</reference>
<dbReference type="InterPro" id="IPR048454">
    <property type="entry name" value="YetF_N"/>
</dbReference>
<name>A0A6G4W982_9HYPH</name>
<gene>
    <name evidence="10" type="ORF">G6N73_08000</name>
</gene>
<evidence type="ECO:0000313" key="11">
    <source>
        <dbReference type="Proteomes" id="UP001642900"/>
    </source>
</evidence>
<comment type="similarity">
    <text evidence="2">Belongs to the UPF0702 family.</text>
</comment>
<dbReference type="Pfam" id="PF20730">
    <property type="entry name" value="YetF_N"/>
    <property type="match status" value="1"/>
</dbReference>
<evidence type="ECO:0000256" key="7">
    <source>
        <dbReference type="SAM" id="Phobius"/>
    </source>
</evidence>
<feature type="transmembrane region" description="Helical" evidence="7">
    <location>
        <begin position="55"/>
        <end position="75"/>
    </location>
</feature>
<evidence type="ECO:0000259" key="8">
    <source>
        <dbReference type="Pfam" id="PF04239"/>
    </source>
</evidence>
<evidence type="ECO:0000256" key="5">
    <source>
        <dbReference type="ARBA" id="ARBA00022989"/>
    </source>
</evidence>
<sequence>MESVLRGVAVYVILLIIVRLSGRRALAQMTAFDFVLLLIVAETTQQALLGDDFSIANAVLLIVTLFLTDIMLSYVKEWRPSASRWIDGTPTVLISLGKLDRRAMQRARVALEDILDAAREQHGLERLDQIKFAVLEVGGHLSIIPTEK</sequence>